<evidence type="ECO:0000313" key="1">
    <source>
        <dbReference type="EMBL" id="KAJ0179316.1"/>
    </source>
</evidence>
<organism evidence="1 2">
    <name type="scientific">Dendrolimus kikuchii</name>
    <dbReference type="NCBI Taxonomy" id="765133"/>
    <lineage>
        <taxon>Eukaryota</taxon>
        <taxon>Metazoa</taxon>
        <taxon>Ecdysozoa</taxon>
        <taxon>Arthropoda</taxon>
        <taxon>Hexapoda</taxon>
        <taxon>Insecta</taxon>
        <taxon>Pterygota</taxon>
        <taxon>Neoptera</taxon>
        <taxon>Endopterygota</taxon>
        <taxon>Lepidoptera</taxon>
        <taxon>Glossata</taxon>
        <taxon>Ditrysia</taxon>
        <taxon>Bombycoidea</taxon>
        <taxon>Lasiocampidae</taxon>
        <taxon>Dendrolimus</taxon>
    </lineage>
</organism>
<reference evidence="1 2" key="1">
    <citation type="journal article" date="2021" name="Front. Genet.">
        <title>Chromosome-Level Genome Assembly Reveals Significant Gene Expansion in the Toll and IMD Signaling Pathways of Dendrolimus kikuchii.</title>
        <authorList>
            <person name="Zhou J."/>
            <person name="Wu P."/>
            <person name="Xiong Z."/>
            <person name="Liu N."/>
            <person name="Zhao N."/>
            <person name="Ji M."/>
            <person name="Qiu Y."/>
            <person name="Yang B."/>
        </authorList>
    </citation>
    <scope>NUCLEOTIDE SEQUENCE [LARGE SCALE GENOMIC DNA]</scope>
    <source>
        <strain evidence="1">Ann1</strain>
    </source>
</reference>
<evidence type="ECO:0000313" key="2">
    <source>
        <dbReference type="Proteomes" id="UP000824533"/>
    </source>
</evidence>
<keyword evidence="2" id="KW-1185">Reference proteome</keyword>
<proteinExistence type="predicted"/>
<protein>
    <submittedName>
        <fullName evidence="1">Uncharacterized protein</fullName>
    </submittedName>
</protein>
<accession>A0ACC1D675</accession>
<comment type="caution">
    <text evidence="1">The sequence shown here is derived from an EMBL/GenBank/DDBJ whole genome shotgun (WGS) entry which is preliminary data.</text>
</comment>
<dbReference type="Proteomes" id="UP000824533">
    <property type="component" value="Linkage Group LG08"/>
</dbReference>
<name>A0ACC1D675_9NEOP</name>
<gene>
    <name evidence="1" type="ORF">K1T71_005028</name>
</gene>
<sequence length="93" mass="10723">MKSRFETGYNISEISRRLNESRGNVRFWIRRHGEEGELLDHCHNNSGCCPILNAAQKAHMRGGNMKTTALSSFRLSVTLAWTPKTPQEWFTTR</sequence>
<dbReference type="EMBL" id="CM034394">
    <property type="protein sequence ID" value="KAJ0179316.1"/>
    <property type="molecule type" value="Genomic_DNA"/>
</dbReference>